<dbReference type="EMBL" id="JANHOH010000005">
    <property type="protein sequence ID" value="MCQ6960051.1"/>
    <property type="molecule type" value="Genomic_DNA"/>
</dbReference>
<evidence type="ECO:0000313" key="1">
    <source>
        <dbReference type="EMBL" id="MCQ6960051.1"/>
    </source>
</evidence>
<gene>
    <name evidence="1" type="ORF">NPE20_18880</name>
</gene>
<accession>A0ABT1T739</accession>
<name>A0ABT1T739_9SPHI</name>
<evidence type="ECO:0008006" key="3">
    <source>
        <dbReference type="Google" id="ProtNLM"/>
    </source>
</evidence>
<protein>
    <recommendedName>
        <fullName evidence="3">DUF5007 domain-containing protein</fullName>
    </recommendedName>
</protein>
<reference evidence="1 2" key="1">
    <citation type="submission" date="2022-07" db="EMBL/GenBank/DDBJ databases">
        <title>Mucilaginibacter sp. JC4.</title>
        <authorList>
            <person name="Le V."/>
            <person name="Ko S.-R."/>
            <person name="Ahn C.-Y."/>
            <person name="Oh H.-M."/>
        </authorList>
    </citation>
    <scope>NUCLEOTIDE SEQUENCE [LARGE SCALE GENOMIC DNA]</scope>
    <source>
        <strain evidence="1 2">JC4</strain>
    </source>
</reference>
<comment type="caution">
    <text evidence="1">The sequence shown here is derived from an EMBL/GenBank/DDBJ whole genome shotgun (WGS) entry which is preliminary data.</text>
</comment>
<dbReference type="PROSITE" id="PS51257">
    <property type="entry name" value="PROKAR_LIPOPROTEIN"/>
    <property type="match status" value="1"/>
</dbReference>
<sequence>MKSFIYVLIAVALIAAGCKKGKVKPDDNKPPVDEIAELNKKITGKWLYPTLQSKVVDNTGTVLVPNFYIGHASAFEFDGNNTFKEHASVQITNTSTYLIHKKNGLNYLDFGPGNSFRIQTLNDTTLELTDTVPANGIPNAKQIYYYKHTKMKTADTAANFRVWVKSDSINSIFTYITNAVRPDAPLSIHKIVDYKFGLAGQSPFYYVYNHAILPGDRVTLSMDCLQPKTFCYIYYKGVVIYDFRFTQNGLWKIVSNPIPPN</sequence>
<dbReference type="Proteomes" id="UP001204376">
    <property type="component" value="Unassembled WGS sequence"/>
</dbReference>
<organism evidence="1 2">
    <name type="scientific">Mucilaginibacter aquariorum</name>
    <dbReference type="NCBI Taxonomy" id="2967225"/>
    <lineage>
        <taxon>Bacteria</taxon>
        <taxon>Pseudomonadati</taxon>
        <taxon>Bacteroidota</taxon>
        <taxon>Sphingobacteriia</taxon>
        <taxon>Sphingobacteriales</taxon>
        <taxon>Sphingobacteriaceae</taxon>
        <taxon>Mucilaginibacter</taxon>
    </lineage>
</organism>
<dbReference type="RefSeq" id="WP_256540239.1">
    <property type="nucleotide sequence ID" value="NZ_JANHOH010000005.1"/>
</dbReference>
<keyword evidence="2" id="KW-1185">Reference proteome</keyword>
<evidence type="ECO:0000313" key="2">
    <source>
        <dbReference type="Proteomes" id="UP001204376"/>
    </source>
</evidence>
<proteinExistence type="predicted"/>